<evidence type="ECO:0000256" key="1">
    <source>
        <dbReference type="ARBA" id="ARBA00023015"/>
    </source>
</evidence>
<dbReference type="PANTHER" id="PTHR33204">
    <property type="entry name" value="TRANSCRIPTIONAL REGULATOR, MARR FAMILY"/>
    <property type="match status" value="1"/>
</dbReference>
<evidence type="ECO:0000256" key="3">
    <source>
        <dbReference type="ARBA" id="ARBA00023163"/>
    </source>
</evidence>
<evidence type="ECO:0000313" key="5">
    <source>
        <dbReference type="EMBL" id="RNJ49451.1"/>
    </source>
</evidence>
<comment type="caution">
    <text evidence="5">The sequence shown here is derived from an EMBL/GenBank/DDBJ whole genome shotgun (WGS) entry which is preliminary data.</text>
</comment>
<dbReference type="InterPro" id="IPR036388">
    <property type="entry name" value="WH-like_DNA-bd_sf"/>
</dbReference>
<dbReference type="PROSITE" id="PS51118">
    <property type="entry name" value="HTH_HXLR"/>
    <property type="match status" value="1"/>
</dbReference>
<protein>
    <submittedName>
        <fullName evidence="5">Transcriptional regulator</fullName>
    </submittedName>
</protein>
<evidence type="ECO:0000256" key="2">
    <source>
        <dbReference type="ARBA" id="ARBA00023125"/>
    </source>
</evidence>
<dbReference type="Pfam" id="PF01638">
    <property type="entry name" value="HxlR"/>
    <property type="match status" value="1"/>
</dbReference>
<dbReference type="SUPFAM" id="SSF46785">
    <property type="entry name" value="Winged helix' DNA-binding domain"/>
    <property type="match status" value="1"/>
</dbReference>
<dbReference type="RefSeq" id="WP_123175417.1">
    <property type="nucleotide sequence ID" value="NZ_QWDD01000001.1"/>
</dbReference>
<evidence type="ECO:0000259" key="4">
    <source>
        <dbReference type="PROSITE" id="PS51118"/>
    </source>
</evidence>
<dbReference type="OrthoDB" id="9782219at2"/>
<dbReference type="EMBL" id="QWDD01000001">
    <property type="protein sequence ID" value="RNJ49451.1"/>
    <property type="molecule type" value="Genomic_DNA"/>
</dbReference>
<dbReference type="PANTHER" id="PTHR33204:SF37">
    <property type="entry name" value="HTH-TYPE TRANSCRIPTIONAL REGULATOR YODB"/>
    <property type="match status" value="1"/>
</dbReference>
<gene>
    <name evidence="5" type="ORF">D1O30_07385</name>
</gene>
<dbReference type="InterPro" id="IPR036390">
    <property type="entry name" value="WH_DNA-bd_sf"/>
</dbReference>
<reference evidence="5 6" key="1">
    <citation type="submission" date="2018-08" db="EMBL/GenBank/DDBJ databases">
        <title>Genome sequence of Methylocystis hirsuta CSC1, a methanotroph able to accumulate PHAs.</title>
        <authorList>
            <person name="Bordel S."/>
            <person name="Rodriguez E."/>
            <person name="Gancedo J."/>
            <person name="Munoz R."/>
        </authorList>
    </citation>
    <scope>NUCLEOTIDE SEQUENCE [LARGE SCALE GENOMIC DNA]</scope>
    <source>
        <strain evidence="5 6">CSC1</strain>
    </source>
</reference>
<dbReference type="Gene3D" id="1.10.10.10">
    <property type="entry name" value="Winged helix-like DNA-binding domain superfamily/Winged helix DNA-binding domain"/>
    <property type="match status" value="1"/>
</dbReference>
<organism evidence="5 6">
    <name type="scientific">Methylocystis hirsuta</name>
    <dbReference type="NCBI Taxonomy" id="369798"/>
    <lineage>
        <taxon>Bacteria</taxon>
        <taxon>Pseudomonadati</taxon>
        <taxon>Pseudomonadota</taxon>
        <taxon>Alphaproteobacteria</taxon>
        <taxon>Hyphomicrobiales</taxon>
        <taxon>Methylocystaceae</taxon>
        <taxon>Methylocystis</taxon>
    </lineage>
</organism>
<keyword evidence="1" id="KW-0805">Transcription regulation</keyword>
<dbReference type="Proteomes" id="UP000268623">
    <property type="component" value="Unassembled WGS sequence"/>
</dbReference>
<keyword evidence="6" id="KW-1185">Reference proteome</keyword>
<sequence length="132" mass="15034">MRALKKLRSGCPIATSLDIFGDRWTLVIMRDLAMGKTRFGDFSQSPERIPTNVLTDRLLRLEEFGLIEKSAYQKHPIRYDYAVTQKGAELLPVLQAVCKWANKHLPGTWKTPDKFLSLKPSDLTVKKTKTGE</sequence>
<dbReference type="InterPro" id="IPR002577">
    <property type="entry name" value="HTH_HxlR"/>
</dbReference>
<name>A0A3M9XN71_9HYPH</name>
<dbReference type="GO" id="GO:0003677">
    <property type="term" value="F:DNA binding"/>
    <property type="evidence" value="ECO:0007669"/>
    <property type="project" value="UniProtKB-KW"/>
</dbReference>
<dbReference type="AlphaFoldDB" id="A0A3M9XN71"/>
<evidence type="ECO:0000313" key="6">
    <source>
        <dbReference type="Proteomes" id="UP000268623"/>
    </source>
</evidence>
<proteinExistence type="predicted"/>
<accession>A0A3M9XN71</accession>
<feature type="domain" description="HTH hxlR-type" evidence="4">
    <location>
        <begin position="11"/>
        <end position="109"/>
    </location>
</feature>
<keyword evidence="2" id="KW-0238">DNA-binding</keyword>
<keyword evidence="3" id="KW-0804">Transcription</keyword>